<evidence type="ECO:0000313" key="1">
    <source>
        <dbReference type="EMBL" id="KJF76151.1"/>
    </source>
</evidence>
<dbReference type="Proteomes" id="UP000032582">
    <property type="component" value="Unassembled WGS sequence"/>
</dbReference>
<protein>
    <submittedName>
        <fullName evidence="1">Uncharacterized protein</fullName>
    </submittedName>
</protein>
<dbReference type="PATRIC" id="fig|582.24.peg.6413"/>
<dbReference type="AlphaFoldDB" id="A0A0D8L4Q7"/>
<comment type="caution">
    <text evidence="1">The sequence shown here is derived from an EMBL/GenBank/DDBJ whole genome shotgun (WGS) entry which is preliminary data.</text>
</comment>
<proteinExistence type="predicted"/>
<accession>A0A0D8L4Q7</accession>
<sequence>MISATFVLCSVFAGNCRAETDLPCVMINKTKVVEKEGHICFSIKPLPACSESCLSSESVVKHVKFHCTRADKPLSDKRANMELDILIPVRCEAAFPAVAPPGTTP</sequence>
<organism evidence="1 2">
    <name type="scientific">Morganella morganii</name>
    <name type="common">Proteus morganii</name>
    <dbReference type="NCBI Taxonomy" id="582"/>
    <lineage>
        <taxon>Bacteria</taxon>
        <taxon>Pseudomonadati</taxon>
        <taxon>Pseudomonadota</taxon>
        <taxon>Gammaproteobacteria</taxon>
        <taxon>Enterobacterales</taxon>
        <taxon>Morganellaceae</taxon>
        <taxon>Morganella</taxon>
    </lineage>
</organism>
<gene>
    <name evidence="1" type="ORF">UA45_20135</name>
</gene>
<dbReference type="EMBL" id="JZSH01000399">
    <property type="protein sequence ID" value="KJF76151.1"/>
    <property type="molecule type" value="Genomic_DNA"/>
</dbReference>
<evidence type="ECO:0000313" key="2">
    <source>
        <dbReference type="Proteomes" id="UP000032582"/>
    </source>
</evidence>
<name>A0A0D8L4Q7_MORMO</name>
<reference evidence="1 2" key="1">
    <citation type="submission" date="2015-02" db="EMBL/GenBank/DDBJ databases">
        <title>Whole genome shotgun sequencing of cultured foodborne pathogen.</title>
        <authorList>
            <person name="Timme R."/>
            <person name="Allard M.W."/>
            <person name="Strain E."/>
            <person name="Evans P.S."/>
            <person name="Brown E."/>
        </authorList>
    </citation>
    <scope>NUCLEOTIDE SEQUENCE [LARGE SCALE GENOMIC DNA]</scope>
    <source>
        <strain evidence="1 2">GCSL-TSO-24</strain>
    </source>
</reference>